<feature type="domain" description="ABC transmembrane type-1" evidence="8">
    <location>
        <begin position="70"/>
        <end position="262"/>
    </location>
</feature>
<comment type="subcellular location">
    <subcellularLocation>
        <location evidence="1 7">Cell membrane</location>
        <topology evidence="1 7">Multi-pass membrane protein</topology>
    </subcellularLocation>
</comment>
<evidence type="ECO:0000256" key="2">
    <source>
        <dbReference type="ARBA" id="ARBA00022448"/>
    </source>
</evidence>
<name>A0ABV1DEC8_9FIRM</name>
<dbReference type="InterPro" id="IPR000515">
    <property type="entry name" value="MetI-like"/>
</dbReference>
<evidence type="ECO:0000259" key="8">
    <source>
        <dbReference type="PROSITE" id="PS50928"/>
    </source>
</evidence>
<keyword evidence="5" id="KW-1133">Transmembrane helix</keyword>
<protein>
    <submittedName>
        <fullName evidence="9">Carbohydrate ABC transporter permease</fullName>
    </submittedName>
</protein>
<keyword evidence="3" id="KW-1003">Cell membrane</keyword>
<evidence type="ECO:0000313" key="9">
    <source>
        <dbReference type="EMBL" id="MEQ2428740.1"/>
    </source>
</evidence>
<keyword evidence="6" id="KW-0472">Membrane</keyword>
<dbReference type="PROSITE" id="PS50928">
    <property type="entry name" value="ABC_TM1"/>
    <property type="match status" value="1"/>
</dbReference>
<evidence type="ECO:0000256" key="7">
    <source>
        <dbReference type="RuleBase" id="RU363032"/>
    </source>
</evidence>
<comment type="caution">
    <text evidence="9">The sequence shown here is derived from an EMBL/GenBank/DDBJ whole genome shotgun (WGS) entry which is preliminary data.</text>
</comment>
<evidence type="ECO:0000313" key="10">
    <source>
        <dbReference type="Proteomes" id="UP001454086"/>
    </source>
</evidence>
<accession>A0ABV1DEC8</accession>
<comment type="similarity">
    <text evidence="7">Belongs to the binding-protein-dependent transport system permease family.</text>
</comment>
<evidence type="ECO:0000256" key="3">
    <source>
        <dbReference type="ARBA" id="ARBA00022475"/>
    </source>
</evidence>
<keyword evidence="4" id="KW-0812">Transmembrane</keyword>
<dbReference type="InterPro" id="IPR050901">
    <property type="entry name" value="BP-dep_ABC_trans_perm"/>
</dbReference>
<dbReference type="CDD" id="cd06261">
    <property type="entry name" value="TM_PBP2"/>
    <property type="match status" value="1"/>
</dbReference>
<dbReference type="Pfam" id="PF00528">
    <property type="entry name" value="BPD_transp_1"/>
    <property type="match status" value="1"/>
</dbReference>
<gene>
    <name evidence="9" type="ORF">WMQ36_27645</name>
</gene>
<dbReference type="PANTHER" id="PTHR32243:SF24">
    <property type="entry name" value="DIACETYLCHITOBIOSE UPTAKE SYSTEM PERMEASE PROTEIN NGCG"/>
    <property type="match status" value="1"/>
</dbReference>
<evidence type="ECO:0000256" key="1">
    <source>
        <dbReference type="ARBA" id="ARBA00004651"/>
    </source>
</evidence>
<dbReference type="Gene3D" id="1.10.3720.10">
    <property type="entry name" value="MetI-like"/>
    <property type="match status" value="1"/>
</dbReference>
<proteinExistence type="inferred from homology"/>
<dbReference type="EMBL" id="JBBMFM010000214">
    <property type="protein sequence ID" value="MEQ2428740.1"/>
    <property type="molecule type" value="Genomic_DNA"/>
</dbReference>
<organism evidence="9 10">
    <name type="scientific">Enterocloster hominis</name>
    <name type="common">ex Hitch et al. 2024</name>
    <dbReference type="NCBI Taxonomy" id="1917870"/>
    <lineage>
        <taxon>Bacteria</taxon>
        <taxon>Bacillati</taxon>
        <taxon>Bacillota</taxon>
        <taxon>Clostridia</taxon>
        <taxon>Lachnospirales</taxon>
        <taxon>Lachnospiraceae</taxon>
        <taxon>Enterocloster</taxon>
    </lineage>
</organism>
<keyword evidence="2 7" id="KW-0813">Transport</keyword>
<keyword evidence="10" id="KW-1185">Reference proteome</keyword>
<dbReference type="PANTHER" id="PTHR32243">
    <property type="entry name" value="MALTOSE TRANSPORT SYSTEM PERMEASE-RELATED"/>
    <property type="match status" value="1"/>
</dbReference>
<evidence type="ECO:0000256" key="5">
    <source>
        <dbReference type="ARBA" id="ARBA00022989"/>
    </source>
</evidence>
<sequence>MKNIKSLKRLPLYCLILLVAVIQTYPILWIFLSSIKPSQEHLMNPPYALPTAPTLANYVSLLDSMIPTYFKNSVVVAAITLTGIVVLGALAAYPLSKMQFRGRTLVRNFFMLGIMIPIFVSLVPMFGVYNRLGLKNTYWSLIIPQVGFAIPMGMYLYIGFLDQIPDALIEAAYMDGAGSFRIFLEIIVPLLHNAIATIAIFEFVFVWNEFTFANTFISTSAMKTVPVGLNDFINNFGLRDWGLTFAAVSVTVLPTLIVFFILNKQVMAGMTAGAVKS</sequence>
<dbReference type="SUPFAM" id="SSF161098">
    <property type="entry name" value="MetI-like"/>
    <property type="match status" value="1"/>
</dbReference>
<evidence type="ECO:0000256" key="6">
    <source>
        <dbReference type="ARBA" id="ARBA00023136"/>
    </source>
</evidence>
<reference evidence="9 10" key="1">
    <citation type="submission" date="2024-03" db="EMBL/GenBank/DDBJ databases">
        <title>Human intestinal bacterial collection.</title>
        <authorList>
            <person name="Pauvert C."/>
            <person name="Hitch T.C.A."/>
            <person name="Clavel T."/>
        </authorList>
    </citation>
    <scope>NUCLEOTIDE SEQUENCE [LARGE SCALE GENOMIC DNA]</scope>
    <source>
        <strain evidence="9 10">CLA-SR-H021</strain>
    </source>
</reference>
<dbReference type="RefSeq" id="WP_008722666.1">
    <property type="nucleotide sequence ID" value="NZ_JBBMFM010000214.1"/>
</dbReference>
<dbReference type="InterPro" id="IPR035906">
    <property type="entry name" value="MetI-like_sf"/>
</dbReference>
<evidence type="ECO:0000256" key="4">
    <source>
        <dbReference type="ARBA" id="ARBA00022692"/>
    </source>
</evidence>
<dbReference type="Proteomes" id="UP001454086">
    <property type="component" value="Unassembled WGS sequence"/>
</dbReference>